<evidence type="ECO:0000313" key="2">
    <source>
        <dbReference type="EMBL" id="AQZ54069.1"/>
    </source>
</evidence>
<organism evidence="2 3">
    <name type="scientific">Martelella mediterranea DSM 17316</name>
    <dbReference type="NCBI Taxonomy" id="1122214"/>
    <lineage>
        <taxon>Bacteria</taxon>
        <taxon>Pseudomonadati</taxon>
        <taxon>Pseudomonadota</taxon>
        <taxon>Alphaproteobacteria</taxon>
        <taxon>Hyphomicrobiales</taxon>
        <taxon>Aurantimonadaceae</taxon>
        <taxon>Martelella</taxon>
    </lineage>
</organism>
<dbReference type="KEGG" id="mmed:Mame_04777"/>
<feature type="compositionally biased region" description="Low complexity" evidence="1">
    <location>
        <begin position="94"/>
        <end position="103"/>
    </location>
</feature>
<feature type="compositionally biased region" description="Pro residues" evidence="1">
    <location>
        <begin position="83"/>
        <end position="93"/>
    </location>
</feature>
<gene>
    <name evidence="2" type="ORF">Mame_04777</name>
</gene>
<keyword evidence="3" id="KW-1185">Reference proteome</keyword>
<dbReference type="AlphaFoldDB" id="A0A1U9Z8M7"/>
<protein>
    <submittedName>
        <fullName evidence="2">Uncharacterized protein</fullName>
    </submittedName>
</protein>
<evidence type="ECO:0000256" key="1">
    <source>
        <dbReference type="SAM" id="MobiDB-lite"/>
    </source>
</evidence>
<dbReference type="OrthoDB" id="9769665at2"/>
<proteinExistence type="predicted"/>
<dbReference type="Proteomes" id="UP000191135">
    <property type="component" value="Plasmid pMM593"/>
</dbReference>
<evidence type="ECO:0000313" key="3">
    <source>
        <dbReference type="Proteomes" id="UP000191135"/>
    </source>
</evidence>
<geneLocation type="plasmid" evidence="3">
    <name>pmm593</name>
</geneLocation>
<sequence length="103" mass="11101">MRDIKVYLLVVLRDANAGNRFDLTPVRGEAEALKAALVAFYDGIAAGDIKPAAANHVIQRLARIFVPLNFMREQRFRHDPAIPALPLPCPGPAPTAGGAASRE</sequence>
<name>A0A1U9Z8M7_9HYPH</name>
<dbReference type="EMBL" id="CP020331">
    <property type="protein sequence ID" value="AQZ54069.1"/>
    <property type="molecule type" value="Genomic_DNA"/>
</dbReference>
<keyword evidence="2" id="KW-0614">Plasmid</keyword>
<accession>A0A1U9Z8M7</accession>
<feature type="region of interest" description="Disordered" evidence="1">
    <location>
        <begin position="83"/>
        <end position="103"/>
    </location>
</feature>
<dbReference type="RefSeq" id="WP_018064086.1">
    <property type="nucleotide sequence ID" value="NZ_AQWH01000005.1"/>
</dbReference>
<reference evidence="2 3" key="1">
    <citation type="submission" date="2017-03" db="EMBL/GenBank/DDBJ databases">
        <title>Foreign affairs: Plasmid Transfer between Roseobacters and Rhizobia.</title>
        <authorList>
            <person name="Bartling P."/>
            <person name="Bunk B."/>
            <person name="Overmann J."/>
            <person name="Brinkmann H."/>
            <person name="Petersen J."/>
        </authorList>
    </citation>
    <scope>NUCLEOTIDE SEQUENCE [LARGE SCALE GENOMIC DNA]</scope>
    <source>
        <strain evidence="2 3">MACL11</strain>
        <plasmid evidence="3">Plasmid pmm593</plasmid>
    </source>
</reference>